<dbReference type="Proteomes" id="UP000282311">
    <property type="component" value="Unassembled WGS sequence"/>
</dbReference>
<comment type="caution">
    <text evidence="3">The sequence shown here is derived from an EMBL/GenBank/DDBJ whole genome shotgun (WGS) entry which is preliminary data.</text>
</comment>
<dbReference type="Gene3D" id="3.40.50.1820">
    <property type="entry name" value="alpha/beta hydrolase"/>
    <property type="match status" value="1"/>
</dbReference>
<evidence type="ECO:0000259" key="2">
    <source>
        <dbReference type="Pfam" id="PF20434"/>
    </source>
</evidence>
<feature type="domain" description="BD-FAE-like" evidence="2">
    <location>
        <begin position="19"/>
        <end position="201"/>
    </location>
</feature>
<dbReference type="EMBL" id="RBAH01000031">
    <property type="protein sequence ID" value="RKN70588.1"/>
    <property type="molecule type" value="Genomic_DNA"/>
</dbReference>
<keyword evidence="4" id="KW-1185">Reference proteome</keyword>
<evidence type="ECO:0000313" key="4">
    <source>
        <dbReference type="Proteomes" id="UP000282311"/>
    </source>
</evidence>
<protein>
    <submittedName>
        <fullName evidence="3">Alpha/beta hydrolase</fullName>
    </submittedName>
</protein>
<dbReference type="InterPro" id="IPR049492">
    <property type="entry name" value="BD-FAE-like_dom"/>
</dbReference>
<dbReference type="SUPFAM" id="SSF53474">
    <property type="entry name" value="alpha/beta-Hydrolases"/>
    <property type="match status" value="1"/>
</dbReference>
<dbReference type="OrthoDB" id="179999at2"/>
<evidence type="ECO:0000256" key="1">
    <source>
        <dbReference type="ARBA" id="ARBA00022801"/>
    </source>
</evidence>
<dbReference type="RefSeq" id="WP_120751046.1">
    <property type="nucleotide sequence ID" value="NZ_RBAH01000031.1"/>
</dbReference>
<dbReference type="InterPro" id="IPR050300">
    <property type="entry name" value="GDXG_lipolytic_enzyme"/>
</dbReference>
<dbReference type="AlphaFoldDB" id="A0A3B0BE46"/>
<organism evidence="3 4">
    <name type="scientific">Paenibacillus ginsengarvi</name>
    <dbReference type="NCBI Taxonomy" id="400777"/>
    <lineage>
        <taxon>Bacteria</taxon>
        <taxon>Bacillati</taxon>
        <taxon>Bacillota</taxon>
        <taxon>Bacilli</taxon>
        <taxon>Bacillales</taxon>
        <taxon>Paenibacillaceae</taxon>
        <taxon>Paenibacillus</taxon>
    </lineage>
</organism>
<name>A0A3B0BE46_9BACL</name>
<proteinExistence type="predicted"/>
<evidence type="ECO:0000313" key="3">
    <source>
        <dbReference type="EMBL" id="RKN70588.1"/>
    </source>
</evidence>
<dbReference type="GO" id="GO:0016787">
    <property type="term" value="F:hydrolase activity"/>
    <property type="evidence" value="ECO:0007669"/>
    <property type="project" value="UniProtKB-KW"/>
</dbReference>
<dbReference type="PANTHER" id="PTHR48081">
    <property type="entry name" value="AB HYDROLASE SUPERFAMILY PROTEIN C4A8.06C"/>
    <property type="match status" value="1"/>
</dbReference>
<keyword evidence="1 3" id="KW-0378">Hydrolase</keyword>
<dbReference type="Pfam" id="PF20434">
    <property type="entry name" value="BD-FAE"/>
    <property type="match status" value="1"/>
</dbReference>
<gene>
    <name evidence="3" type="ORF">D7M11_30430</name>
</gene>
<dbReference type="InterPro" id="IPR029058">
    <property type="entry name" value="AB_hydrolase_fold"/>
</dbReference>
<sequence length="260" mass="28836">MELVTRYYDTDLVLKRAVDIALPEAAGRRTALFYIHGGGWHTGARDSFHSHLQHFSRKGYVCASAGYRLAPGAKMADQMRDLVAGYETFLAYIRESGLSIDRVVVLGSSAGAHLASLLALTSPSEWTGATHQDWLKPSACVSINGPGTLEQWEPMHEGIKKDIEVAAGEVYGQNPSLFRQLSPIARVDANATDFLFLIVGKEQFFPHSFIYEMSDKLKGYGKRSEVTLFPEAEHGFFYGVNSPQQREALTVLEPFLALYE</sequence>
<reference evidence="3 4" key="1">
    <citation type="journal article" date="2007" name="Int. J. Syst. Evol. Microbiol.">
        <title>Paenibacillus ginsengarvi sp. nov., isolated from soil from ginseng cultivation.</title>
        <authorList>
            <person name="Yoon M.H."/>
            <person name="Ten L.N."/>
            <person name="Im W.T."/>
        </authorList>
    </citation>
    <scope>NUCLEOTIDE SEQUENCE [LARGE SCALE GENOMIC DNA]</scope>
    <source>
        <strain evidence="3 4">KCTC 13059</strain>
    </source>
</reference>
<accession>A0A3B0BE46</accession>